<name>A0ABU2NH75_9PSEU</name>
<keyword evidence="1" id="KW-0812">Transmembrane</keyword>
<keyword evidence="1" id="KW-0472">Membrane</keyword>
<gene>
    <name evidence="2" type="ORF">RM445_26745</name>
</gene>
<dbReference type="RefSeq" id="WP_311559629.1">
    <property type="nucleotide sequence ID" value="NZ_JAVREJ010000026.1"/>
</dbReference>
<dbReference type="EMBL" id="JAVREJ010000026">
    <property type="protein sequence ID" value="MDT0353116.1"/>
    <property type="molecule type" value="Genomic_DNA"/>
</dbReference>
<accession>A0ABU2NH75</accession>
<evidence type="ECO:0000313" key="3">
    <source>
        <dbReference type="Proteomes" id="UP001183202"/>
    </source>
</evidence>
<protein>
    <submittedName>
        <fullName evidence="2">Uncharacterized protein</fullName>
    </submittedName>
</protein>
<dbReference type="Proteomes" id="UP001183202">
    <property type="component" value="Unassembled WGS sequence"/>
</dbReference>
<evidence type="ECO:0000256" key="1">
    <source>
        <dbReference type="SAM" id="Phobius"/>
    </source>
</evidence>
<evidence type="ECO:0000313" key="2">
    <source>
        <dbReference type="EMBL" id="MDT0353116.1"/>
    </source>
</evidence>
<keyword evidence="1" id="KW-1133">Transmembrane helix</keyword>
<reference evidence="3" key="1">
    <citation type="submission" date="2023-07" db="EMBL/GenBank/DDBJ databases">
        <title>30 novel species of actinomycetes from the DSMZ collection.</title>
        <authorList>
            <person name="Nouioui I."/>
        </authorList>
    </citation>
    <scope>NUCLEOTIDE SEQUENCE [LARGE SCALE GENOMIC DNA]</scope>
    <source>
        <strain evidence="3">DSM 45834</strain>
    </source>
</reference>
<organism evidence="2 3">
    <name type="scientific">Pseudonocardia charpentierae</name>
    <dbReference type="NCBI Taxonomy" id="3075545"/>
    <lineage>
        <taxon>Bacteria</taxon>
        <taxon>Bacillati</taxon>
        <taxon>Actinomycetota</taxon>
        <taxon>Actinomycetes</taxon>
        <taxon>Pseudonocardiales</taxon>
        <taxon>Pseudonocardiaceae</taxon>
        <taxon>Pseudonocardia</taxon>
    </lineage>
</organism>
<feature type="transmembrane region" description="Helical" evidence="1">
    <location>
        <begin position="36"/>
        <end position="54"/>
    </location>
</feature>
<keyword evidence="3" id="KW-1185">Reference proteome</keyword>
<proteinExistence type="predicted"/>
<sequence length="63" mass="6785">MRAFIGPAVLFVVGLLAWLFLAPRVGDGTLAMLLMWGGIIAAIAALAWAVYIATQTRGRRSRI</sequence>
<comment type="caution">
    <text evidence="2">The sequence shown here is derived from an EMBL/GenBank/DDBJ whole genome shotgun (WGS) entry which is preliminary data.</text>
</comment>